<dbReference type="AlphaFoldDB" id="A0A0F9WMZ2"/>
<evidence type="ECO:0000313" key="1">
    <source>
        <dbReference type="EMBL" id="KKN87496.1"/>
    </source>
</evidence>
<dbReference type="EMBL" id="LAZR01000138">
    <property type="protein sequence ID" value="KKN87496.1"/>
    <property type="molecule type" value="Genomic_DNA"/>
</dbReference>
<accession>A0A0F9WMZ2</accession>
<sequence length="172" mass="18896">MSRKHDLLKQFERALHEIDPSARVMVMEVLPGWNLDDKEKSEPVHFNPTQLQRVNDFLGPKYGVVETSETHLANLAQRSTSPGKLTLATIPVCPVCVVELDENQASSTCPKCGERLSSGAGEFGHAYDSSSITGVADALKAAAEPDHGNCGDWVRVSRFWLRRLADNLKGKP</sequence>
<protein>
    <submittedName>
        <fullName evidence="1">Uncharacterized protein</fullName>
    </submittedName>
</protein>
<name>A0A0F9WMZ2_9ZZZZ</name>
<comment type="caution">
    <text evidence="1">The sequence shown here is derived from an EMBL/GenBank/DDBJ whole genome shotgun (WGS) entry which is preliminary data.</text>
</comment>
<gene>
    <name evidence="1" type="ORF">LCGC14_0259510</name>
</gene>
<reference evidence="1" key="1">
    <citation type="journal article" date="2015" name="Nature">
        <title>Complex archaea that bridge the gap between prokaryotes and eukaryotes.</title>
        <authorList>
            <person name="Spang A."/>
            <person name="Saw J.H."/>
            <person name="Jorgensen S.L."/>
            <person name="Zaremba-Niedzwiedzka K."/>
            <person name="Martijn J."/>
            <person name="Lind A.E."/>
            <person name="van Eijk R."/>
            <person name="Schleper C."/>
            <person name="Guy L."/>
            <person name="Ettema T.J."/>
        </authorList>
    </citation>
    <scope>NUCLEOTIDE SEQUENCE</scope>
</reference>
<organism evidence="1">
    <name type="scientific">marine sediment metagenome</name>
    <dbReference type="NCBI Taxonomy" id="412755"/>
    <lineage>
        <taxon>unclassified sequences</taxon>
        <taxon>metagenomes</taxon>
        <taxon>ecological metagenomes</taxon>
    </lineage>
</organism>
<proteinExistence type="predicted"/>